<evidence type="ECO:0000313" key="2">
    <source>
        <dbReference type="Proteomes" id="UP000280935"/>
    </source>
</evidence>
<organism evidence="1 2">
    <name type="scientific">Arachnia propionica</name>
    <dbReference type="NCBI Taxonomy" id="1750"/>
    <lineage>
        <taxon>Bacteria</taxon>
        <taxon>Bacillati</taxon>
        <taxon>Actinomycetota</taxon>
        <taxon>Actinomycetes</taxon>
        <taxon>Propionibacteriales</taxon>
        <taxon>Propionibacteriaceae</taxon>
        <taxon>Arachnia</taxon>
    </lineage>
</organism>
<comment type="caution">
    <text evidence="1">The sequence shown here is derived from an EMBL/GenBank/DDBJ whole genome shotgun (WGS) entry which is preliminary data.</text>
</comment>
<dbReference type="EMBL" id="RQYT01000019">
    <property type="protein sequence ID" value="RRD49277.1"/>
    <property type="molecule type" value="Genomic_DNA"/>
</dbReference>
<accession>A0A3P1WU31</accession>
<sequence>MTAPTPRSAAPAPVRRIEEVAEAMADLGEVSTMPVADALAQLQEAHRRLLVALNPDAVQPSLPRLDRAR</sequence>
<evidence type="ECO:0000313" key="1">
    <source>
        <dbReference type="EMBL" id="RRD49277.1"/>
    </source>
</evidence>
<gene>
    <name evidence="1" type="ORF">EII35_08900</name>
</gene>
<protein>
    <submittedName>
        <fullName evidence="1">Uncharacterized protein</fullName>
    </submittedName>
</protein>
<proteinExistence type="predicted"/>
<name>A0A3P1WU31_9ACTN</name>
<dbReference type="RefSeq" id="WP_125228117.1">
    <property type="nucleotide sequence ID" value="NZ_RQYT01000019.1"/>
</dbReference>
<dbReference type="OrthoDB" id="3732274at2"/>
<reference evidence="1 2" key="1">
    <citation type="submission" date="2018-11" db="EMBL/GenBank/DDBJ databases">
        <title>Genomes From Bacteria Associated with the Canine Oral Cavity: a Test Case for Automated Genome-Based Taxonomic Assignment.</title>
        <authorList>
            <person name="Coil D.A."/>
            <person name="Jospin G."/>
            <person name="Darling A.E."/>
            <person name="Wallis C."/>
            <person name="Davis I.J."/>
            <person name="Harris S."/>
            <person name="Eisen J.A."/>
            <person name="Holcombe L.J."/>
            <person name="O'Flynn C."/>
        </authorList>
    </citation>
    <scope>NUCLEOTIDE SEQUENCE [LARGE SCALE GENOMIC DNA]</scope>
    <source>
        <strain evidence="1 2">OH2822_COT-296</strain>
    </source>
</reference>
<dbReference type="AlphaFoldDB" id="A0A3P1WU31"/>
<dbReference type="Proteomes" id="UP000280935">
    <property type="component" value="Unassembled WGS sequence"/>
</dbReference>